<dbReference type="Gene3D" id="3.30.460.40">
    <property type="match status" value="1"/>
</dbReference>
<dbReference type="SUPFAM" id="SSF81301">
    <property type="entry name" value="Nucleotidyltransferase"/>
    <property type="match status" value="1"/>
</dbReference>
<reference evidence="1" key="2">
    <citation type="submission" date="2020-09" db="EMBL/GenBank/DDBJ databases">
        <authorList>
            <person name="Sun Q."/>
            <person name="Ohkuma M."/>
        </authorList>
    </citation>
    <scope>NUCLEOTIDE SEQUENCE</scope>
    <source>
        <strain evidence="1">JCM 4646</strain>
    </source>
</reference>
<dbReference type="InterPro" id="IPR043519">
    <property type="entry name" value="NT_sf"/>
</dbReference>
<gene>
    <name evidence="1" type="ORF">GCM10018781_66800</name>
</gene>
<organism evidence="1 2">
    <name type="scientific">Kitasatospora indigofera</name>
    <dbReference type="NCBI Taxonomy" id="67307"/>
    <lineage>
        <taxon>Bacteria</taxon>
        <taxon>Bacillati</taxon>
        <taxon>Actinomycetota</taxon>
        <taxon>Actinomycetes</taxon>
        <taxon>Kitasatosporales</taxon>
        <taxon>Streptomycetaceae</taxon>
        <taxon>Kitasatospora</taxon>
    </lineage>
</organism>
<keyword evidence="2" id="KW-1185">Reference proteome</keyword>
<dbReference type="Proteomes" id="UP000617734">
    <property type="component" value="Unassembled WGS sequence"/>
</dbReference>
<evidence type="ECO:0008006" key="3">
    <source>
        <dbReference type="Google" id="ProtNLM"/>
    </source>
</evidence>
<sequence length="210" mass="23052">MSEEPPPGGVAITEAEAAARWTRAWTPAEVTGRLAGLSAPWCVAGGWALDVFRGGRSREHGDLEICVPAGRFPEVAACFPGHDFDVVASGLLWTGLSPELLELTHQTWLRDRATGEYLVDVFREPHDGPTWICRRDPSIRLPYTAVVEHSPEGIPYLAPELVLLFKAKGDRPKDRRDFTATLPLLDGGRRARLAGLLGRVHPGHPWLAEL</sequence>
<dbReference type="RefSeq" id="WP_190214659.1">
    <property type="nucleotide sequence ID" value="NZ_BNBO01000057.1"/>
</dbReference>
<comment type="caution">
    <text evidence="1">The sequence shown here is derived from an EMBL/GenBank/DDBJ whole genome shotgun (WGS) entry which is preliminary data.</text>
</comment>
<proteinExistence type="predicted"/>
<dbReference type="AlphaFoldDB" id="A0A919GE14"/>
<evidence type="ECO:0000313" key="1">
    <source>
        <dbReference type="EMBL" id="GHH82244.1"/>
    </source>
</evidence>
<accession>A0A919GE14</accession>
<protein>
    <recommendedName>
        <fullName evidence="3">Amino acid transporter</fullName>
    </recommendedName>
</protein>
<dbReference type="Pfam" id="PF10706">
    <property type="entry name" value="Aminoglyc_resit"/>
    <property type="match status" value="1"/>
</dbReference>
<name>A0A919GE14_9ACTN</name>
<reference evidence="1" key="1">
    <citation type="journal article" date="2014" name="Int. J. Syst. Evol. Microbiol.">
        <title>Complete genome sequence of Corynebacterium casei LMG S-19264T (=DSM 44701T), isolated from a smear-ripened cheese.</title>
        <authorList>
            <consortium name="US DOE Joint Genome Institute (JGI-PGF)"/>
            <person name="Walter F."/>
            <person name="Albersmeier A."/>
            <person name="Kalinowski J."/>
            <person name="Ruckert C."/>
        </authorList>
    </citation>
    <scope>NUCLEOTIDE SEQUENCE</scope>
    <source>
        <strain evidence="1">JCM 4646</strain>
    </source>
</reference>
<evidence type="ECO:0000313" key="2">
    <source>
        <dbReference type="Proteomes" id="UP000617734"/>
    </source>
</evidence>
<dbReference type="GeneID" id="95356952"/>
<dbReference type="EMBL" id="BNBO01000057">
    <property type="protein sequence ID" value="GHH82244.1"/>
    <property type="molecule type" value="Genomic_DNA"/>
</dbReference>
<dbReference type="InterPro" id="IPR019646">
    <property type="entry name" value="Aminoglyc_AdlTrfase"/>
</dbReference>